<gene>
    <name evidence="3" type="ORF">H9784_06815</name>
</gene>
<dbReference type="CDD" id="cd03789">
    <property type="entry name" value="GT9_LPS_heptosyltransferase"/>
    <property type="match status" value="1"/>
</dbReference>
<reference evidence="3" key="2">
    <citation type="submission" date="2021-04" db="EMBL/GenBank/DDBJ databases">
        <authorList>
            <person name="Gilroy R."/>
        </authorList>
    </citation>
    <scope>NUCLEOTIDE SEQUENCE</scope>
    <source>
        <strain evidence="3">5032</strain>
    </source>
</reference>
<evidence type="ECO:0000256" key="1">
    <source>
        <dbReference type="ARBA" id="ARBA00022676"/>
    </source>
</evidence>
<sequence length="422" mass="45560">MFRQLVIQSARLGDLVQTRRLLLSLAGRGETHLAVDAGLAPLARVLYPFAHVHALPFYTADAARAAQEVSKVLHLWHELDFSAVYNGNYSSAGTSLCRLFPPERVHGYRPGPGGPERSPWARRAFRLTAHRACGSLNLVDYWGYFVPDPLPPEAVNPPARGGGEGLGVVLAGRESRRSLPVPLLARIVRTVHDLMGGPRVRLLGSAREQAAARRLLRELPGRMHDHVEDLSGKTDLPALVEAVRGLDRLLTPDTGIMHLAAALGVPVLAFFLSSAFAHETGPYGLGHTIIQADGLSCLPCLESAPCAFGVRCLRPFEEEGLLGALSALIEGRASARLPRGLQGWASDLDALGGVLRLVAGQDRQGGLRRAIRRELASQTNVAAAFAAADAQAASPLEAEAEESARRWLRADSDWMLPPRRYC</sequence>
<reference evidence="3" key="1">
    <citation type="journal article" date="2021" name="PeerJ">
        <title>Extensive microbial diversity within the chicken gut microbiome revealed by metagenomics and culture.</title>
        <authorList>
            <person name="Gilroy R."/>
            <person name="Ravi A."/>
            <person name="Getino M."/>
            <person name="Pursley I."/>
            <person name="Horton D.L."/>
            <person name="Alikhan N.F."/>
            <person name="Baker D."/>
            <person name="Gharbi K."/>
            <person name="Hall N."/>
            <person name="Watson M."/>
            <person name="Adriaenssens E.M."/>
            <person name="Foster-Nyarko E."/>
            <person name="Jarju S."/>
            <person name="Secka A."/>
            <person name="Antonio M."/>
            <person name="Oren A."/>
            <person name="Chaudhuri R.R."/>
            <person name="La Ragione R."/>
            <person name="Hildebrand F."/>
            <person name="Pallen M.J."/>
        </authorList>
    </citation>
    <scope>NUCLEOTIDE SEQUENCE</scope>
    <source>
        <strain evidence="3">5032</strain>
    </source>
</reference>
<evidence type="ECO:0000313" key="3">
    <source>
        <dbReference type="EMBL" id="HJA79260.1"/>
    </source>
</evidence>
<organism evidence="3 4">
    <name type="scientific">Candidatus Desulfovibrio intestinavium</name>
    <dbReference type="NCBI Taxonomy" id="2838534"/>
    <lineage>
        <taxon>Bacteria</taxon>
        <taxon>Pseudomonadati</taxon>
        <taxon>Thermodesulfobacteriota</taxon>
        <taxon>Desulfovibrionia</taxon>
        <taxon>Desulfovibrionales</taxon>
        <taxon>Desulfovibrionaceae</taxon>
        <taxon>Desulfovibrio</taxon>
    </lineage>
</organism>
<dbReference type="EMBL" id="DWZD01000040">
    <property type="protein sequence ID" value="HJA79260.1"/>
    <property type="molecule type" value="Genomic_DNA"/>
</dbReference>
<accession>A0A9D2KRU7</accession>
<comment type="caution">
    <text evidence="3">The sequence shown here is derived from an EMBL/GenBank/DDBJ whole genome shotgun (WGS) entry which is preliminary data.</text>
</comment>
<protein>
    <submittedName>
        <fullName evidence="3">Glycosyltransferase family 9 protein</fullName>
    </submittedName>
</protein>
<evidence type="ECO:0000313" key="4">
    <source>
        <dbReference type="Proteomes" id="UP000823821"/>
    </source>
</evidence>
<keyword evidence="1" id="KW-0328">Glycosyltransferase</keyword>
<keyword evidence="2" id="KW-0808">Transferase</keyword>
<name>A0A9D2KRU7_9BACT</name>
<dbReference type="SUPFAM" id="SSF53756">
    <property type="entry name" value="UDP-Glycosyltransferase/glycogen phosphorylase"/>
    <property type="match status" value="1"/>
</dbReference>
<dbReference type="Gene3D" id="3.40.50.2000">
    <property type="entry name" value="Glycogen Phosphorylase B"/>
    <property type="match status" value="1"/>
</dbReference>
<dbReference type="AlphaFoldDB" id="A0A9D2KRU7"/>
<dbReference type="Proteomes" id="UP000823821">
    <property type="component" value="Unassembled WGS sequence"/>
</dbReference>
<dbReference type="GO" id="GO:0005829">
    <property type="term" value="C:cytosol"/>
    <property type="evidence" value="ECO:0007669"/>
    <property type="project" value="TreeGrafter"/>
</dbReference>
<dbReference type="Pfam" id="PF01075">
    <property type="entry name" value="Glyco_transf_9"/>
    <property type="match status" value="1"/>
</dbReference>
<dbReference type="GO" id="GO:0008713">
    <property type="term" value="F:ADP-heptose-lipopolysaccharide heptosyltransferase activity"/>
    <property type="evidence" value="ECO:0007669"/>
    <property type="project" value="TreeGrafter"/>
</dbReference>
<proteinExistence type="predicted"/>
<dbReference type="InterPro" id="IPR051199">
    <property type="entry name" value="LPS_LOS_Heptosyltrfase"/>
</dbReference>
<evidence type="ECO:0000256" key="2">
    <source>
        <dbReference type="ARBA" id="ARBA00022679"/>
    </source>
</evidence>
<dbReference type="PANTHER" id="PTHR30160:SF7">
    <property type="entry name" value="ADP-HEPTOSE--LPS HEPTOSYLTRANSFERASE 2"/>
    <property type="match status" value="1"/>
</dbReference>
<dbReference type="InterPro" id="IPR002201">
    <property type="entry name" value="Glyco_trans_9"/>
</dbReference>
<dbReference type="GO" id="GO:0009244">
    <property type="term" value="P:lipopolysaccharide core region biosynthetic process"/>
    <property type="evidence" value="ECO:0007669"/>
    <property type="project" value="TreeGrafter"/>
</dbReference>
<dbReference type="PANTHER" id="PTHR30160">
    <property type="entry name" value="TETRAACYLDISACCHARIDE 4'-KINASE-RELATED"/>
    <property type="match status" value="1"/>
</dbReference>